<accession>A0ABX0A2X2</accession>
<dbReference type="EMBL" id="JAACYS010000034">
    <property type="protein sequence ID" value="NCU17794.1"/>
    <property type="molecule type" value="Genomic_DNA"/>
</dbReference>
<protein>
    <submittedName>
        <fullName evidence="1">Uncharacterized protein</fullName>
    </submittedName>
</protein>
<proteinExistence type="predicted"/>
<dbReference type="Pfam" id="PF19651">
    <property type="entry name" value="DUF6154"/>
    <property type="match status" value="1"/>
</dbReference>
<evidence type="ECO:0000313" key="2">
    <source>
        <dbReference type="Proteomes" id="UP000743899"/>
    </source>
</evidence>
<dbReference type="RefSeq" id="WP_161920625.1">
    <property type="nucleotide sequence ID" value="NZ_JAACYS010000034.1"/>
</dbReference>
<gene>
    <name evidence="1" type="ORF">GW534_08610</name>
</gene>
<comment type="caution">
    <text evidence="1">The sequence shown here is derived from an EMBL/GenBank/DDBJ whole genome shotgun (WGS) entry which is preliminary data.</text>
</comment>
<keyword evidence="2" id="KW-1185">Reference proteome</keyword>
<evidence type="ECO:0000313" key="1">
    <source>
        <dbReference type="EMBL" id="NCU17794.1"/>
    </source>
</evidence>
<name>A0ABX0A2X2_9BACI</name>
<sequence>MKFVDELYNFYKDKLIADEEDVDLLIYSIMQDLSREEMLRVLSELNDNELYQITGSYLAFKLKEKIIQDQNLGSISDDNKYLN</sequence>
<organism evidence="1 2">
    <name type="scientific">Pallidibacillus pasinlerensis</name>
    <dbReference type="NCBI Taxonomy" id="2703818"/>
    <lineage>
        <taxon>Bacteria</taxon>
        <taxon>Bacillati</taxon>
        <taxon>Bacillota</taxon>
        <taxon>Bacilli</taxon>
        <taxon>Bacillales</taxon>
        <taxon>Bacillaceae</taxon>
        <taxon>Pallidibacillus</taxon>
    </lineage>
</organism>
<dbReference type="Proteomes" id="UP000743899">
    <property type="component" value="Unassembled WGS sequence"/>
</dbReference>
<dbReference type="InterPro" id="IPR046152">
    <property type="entry name" value="DUF6154"/>
</dbReference>
<reference evidence="1 2" key="1">
    <citation type="submission" date="2020-01" db="EMBL/GenBank/DDBJ databases">
        <title>A novel Bacillus sp. from Pasinler.</title>
        <authorList>
            <person name="Adiguzel A."/>
            <person name="Ay H."/>
            <person name="Baltaci M.O."/>
        </authorList>
    </citation>
    <scope>NUCLEOTIDE SEQUENCE [LARGE SCALE GENOMIC DNA]</scope>
    <source>
        <strain evidence="1 2">P1</strain>
    </source>
</reference>